<feature type="compositionally biased region" description="Low complexity" evidence="1">
    <location>
        <begin position="66"/>
        <end position="76"/>
    </location>
</feature>
<evidence type="ECO:0000313" key="3">
    <source>
        <dbReference type="Proteomes" id="UP000183385"/>
    </source>
</evidence>
<sequence>MPPEPLLAEQPLNLFVQVPNNPDIPVQETAAPPTGSRPAVPRHEAPARADATPPSPATPRLPPLLAPMAPAIAPQPRVAPTQAEPKSRQPDEVHIHIGRIEVTAIQEAAPARREARKGPPPLSLDDYLARRNGERP</sequence>
<protein>
    <submittedName>
        <fullName evidence="2">Uncharacterized protein</fullName>
    </submittedName>
</protein>
<dbReference type="EMBL" id="FOLS01000015">
    <property type="protein sequence ID" value="SFD04289.1"/>
    <property type="molecule type" value="Genomic_DNA"/>
</dbReference>
<feature type="region of interest" description="Disordered" evidence="1">
    <location>
        <begin position="18"/>
        <end position="136"/>
    </location>
</feature>
<evidence type="ECO:0000313" key="2">
    <source>
        <dbReference type="EMBL" id="SFD04289.1"/>
    </source>
</evidence>
<dbReference type="AlphaFoldDB" id="A0AAQ1HPF3"/>
<keyword evidence="3" id="KW-1185">Reference proteome</keyword>
<comment type="caution">
    <text evidence="2">The sequence shown here is derived from an EMBL/GenBank/DDBJ whole genome shotgun (WGS) entry which is preliminary data.</text>
</comment>
<feature type="compositionally biased region" description="Pro residues" evidence="1">
    <location>
        <begin position="53"/>
        <end position="65"/>
    </location>
</feature>
<feature type="compositionally biased region" description="Basic and acidic residues" evidence="1">
    <location>
        <begin position="127"/>
        <end position="136"/>
    </location>
</feature>
<feature type="compositionally biased region" description="Basic and acidic residues" evidence="1">
    <location>
        <begin position="85"/>
        <end position="99"/>
    </location>
</feature>
<name>A0AAQ1HPF3_9PSED</name>
<proteinExistence type="predicted"/>
<accession>A0AAQ1HPF3</accession>
<evidence type="ECO:0000256" key="1">
    <source>
        <dbReference type="SAM" id="MobiDB-lite"/>
    </source>
</evidence>
<gene>
    <name evidence="2" type="ORF">SAMN05216577_11553</name>
</gene>
<organism evidence="2 3">
    <name type="scientific">Pseudomonas citronellolis</name>
    <dbReference type="NCBI Taxonomy" id="53408"/>
    <lineage>
        <taxon>Bacteria</taxon>
        <taxon>Pseudomonadati</taxon>
        <taxon>Pseudomonadota</taxon>
        <taxon>Gammaproteobacteria</taxon>
        <taxon>Pseudomonadales</taxon>
        <taxon>Pseudomonadaceae</taxon>
        <taxon>Pseudomonas</taxon>
    </lineage>
</organism>
<dbReference type="Proteomes" id="UP000183385">
    <property type="component" value="Unassembled WGS sequence"/>
</dbReference>
<reference evidence="2 3" key="1">
    <citation type="submission" date="2016-10" db="EMBL/GenBank/DDBJ databases">
        <authorList>
            <person name="Varghese N."/>
            <person name="Submissions S."/>
        </authorList>
    </citation>
    <scope>NUCLEOTIDE SEQUENCE [LARGE SCALE GENOMIC DNA]</scope>
    <source>
        <strain evidence="2 3">LMG 18378</strain>
    </source>
</reference>